<proteinExistence type="predicted"/>
<feature type="transmembrane region" description="Helical" evidence="1">
    <location>
        <begin position="55"/>
        <end position="74"/>
    </location>
</feature>
<protein>
    <recommendedName>
        <fullName evidence="4">Polyketide antibiotic transporter</fullName>
    </recommendedName>
</protein>
<keyword evidence="1" id="KW-1133">Transmembrane helix</keyword>
<keyword evidence="1" id="KW-0472">Membrane</keyword>
<gene>
    <name evidence="2" type="ORF">CFK38_01560</name>
</gene>
<feature type="transmembrane region" description="Helical" evidence="1">
    <location>
        <begin position="185"/>
        <end position="206"/>
    </location>
</feature>
<name>A0A291GJI3_9MICO</name>
<reference evidence="3" key="1">
    <citation type="submission" date="2017-09" db="EMBL/GenBank/DDBJ databases">
        <title>Brachybacterium sp. VM2412.</title>
        <authorList>
            <person name="Tak E.J."/>
            <person name="Bae J.-W."/>
        </authorList>
    </citation>
    <scope>NUCLEOTIDE SEQUENCE [LARGE SCALE GENOMIC DNA]</scope>
    <source>
        <strain evidence="3">VM2412</strain>
    </source>
</reference>
<dbReference type="KEGG" id="brz:CFK38_01560"/>
<feature type="transmembrane region" description="Helical" evidence="1">
    <location>
        <begin position="258"/>
        <end position="281"/>
    </location>
</feature>
<sequence>MSTAAVVRTWYLPVYAAIVVASAFLHTRSLTAGAAELGARPSFLEAVLNVSGDSYILIPWMLMAWILSVAAHLAESTDPLVLLRHGSRLRWMLARGSTFLRDAVFIVGTTVAAAAVTAPGLPLTTQWTRAPWGAIDNALLAAWTTSGLPPLAAVIAQSVLTISGLLAVSTVASAVAIATSRHRPLSLLLVLSAGFLVPLLLVRTPVAGVLESLVVLAHRGFPGWPVTPILLLTAVSIVVLALVGLIEQRRLPLRPASAASGIYALLVAALLTAAALGSGASTFEDLLIALFYGSGEVEFRITTYTFSMLIFLGPAYLMLLSVFDSDLPRLPQLAVRYGKVWPWLRNITVRILLAGITLVLVLALATLLLAALTGRDLSLGPTGAVWHQFLINGALQVYVSGMAVVLVALLTGSDIAGVWTLLALIVLGIPTLTLGYFPSGLHMLGLLQNGASPWQGTVILVISAVLLSMTAYVISTRPAPQRLITGRSLAHR</sequence>
<feature type="transmembrane region" description="Helical" evidence="1">
    <location>
        <begin position="154"/>
        <end position="178"/>
    </location>
</feature>
<feature type="transmembrane region" description="Helical" evidence="1">
    <location>
        <begin position="417"/>
        <end position="437"/>
    </location>
</feature>
<evidence type="ECO:0000313" key="3">
    <source>
        <dbReference type="Proteomes" id="UP000218165"/>
    </source>
</evidence>
<dbReference type="RefSeq" id="WP_096801495.1">
    <property type="nucleotide sequence ID" value="NZ_CP023563.1"/>
</dbReference>
<keyword evidence="1" id="KW-0812">Transmembrane</keyword>
<organism evidence="2 3">
    <name type="scientific">Brachybacterium vulturis</name>
    <dbReference type="NCBI Taxonomy" id="2017484"/>
    <lineage>
        <taxon>Bacteria</taxon>
        <taxon>Bacillati</taxon>
        <taxon>Actinomycetota</taxon>
        <taxon>Actinomycetes</taxon>
        <taxon>Micrococcales</taxon>
        <taxon>Dermabacteraceae</taxon>
        <taxon>Brachybacterium</taxon>
    </lineage>
</organism>
<dbReference type="AlphaFoldDB" id="A0A291GJI3"/>
<feature type="transmembrane region" description="Helical" evidence="1">
    <location>
        <begin position="385"/>
        <end position="410"/>
    </location>
</feature>
<feature type="transmembrane region" description="Helical" evidence="1">
    <location>
        <begin position="351"/>
        <end position="373"/>
    </location>
</feature>
<evidence type="ECO:0008006" key="4">
    <source>
        <dbReference type="Google" id="ProtNLM"/>
    </source>
</evidence>
<feature type="transmembrane region" description="Helical" evidence="1">
    <location>
        <begin position="99"/>
        <end position="121"/>
    </location>
</feature>
<accession>A0A291GJI3</accession>
<feature type="transmembrane region" description="Helical" evidence="1">
    <location>
        <begin position="457"/>
        <end position="474"/>
    </location>
</feature>
<dbReference type="EMBL" id="CP023563">
    <property type="protein sequence ID" value="ATG50355.1"/>
    <property type="molecule type" value="Genomic_DNA"/>
</dbReference>
<feature type="transmembrane region" description="Helical" evidence="1">
    <location>
        <begin position="226"/>
        <end position="246"/>
    </location>
</feature>
<evidence type="ECO:0000313" key="2">
    <source>
        <dbReference type="EMBL" id="ATG50355.1"/>
    </source>
</evidence>
<evidence type="ECO:0000256" key="1">
    <source>
        <dbReference type="SAM" id="Phobius"/>
    </source>
</evidence>
<feature type="transmembrane region" description="Helical" evidence="1">
    <location>
        <begin position="301"/>
        <end position="323"/>
    </location>
</feature>
<keyword evidence="3" id="KW-1185">Reference proteome</keyword>
<feature type="transmembrane region" description="Helical" evidence="1">
    <location>
        <begin position="12"/>
        <end position="35"/>
    </location>
</feature>
<dbReference type="Proteomes" id="UP000218165">
    <property type="component" value="Chromosome"/>
</dbReference>